<evidence type="ECO:0008006" key="3">
    <source>
        <dbReference type="Google" id="ProtNLM"/>
    </source>
</evidence>
<dbReference type="PANTHER" id="PTHR33265">
    <property type="entry name" value="AVR9/CF-9 RAPIDLY ELICITED PROTEIN-RELATED"/>
    <property type="match status" value="1"/>
</dbReference>
<evidence type="ECO:0000313" key="2">
    <source>
        <dbReference type="Proteomes" id="UP000325577"/>
    </source>
</evidence>
<organism evidence="1 2">
    <name type="scientific">Nyssa sinensis</name>
    <dbReference type="NCBI Taxonomy" id="561372"/>
    <lineage>
        <taxon>Eukaryota</taxon>
        <taxon>Viridiplantae</taxon>
        <taxon>Streptophyta</taxon>
        <taxon>Embryophyta</taxon>
        <taxon>Tracheophyta</taxon>
        <taxon>Spermatophyta</taxon>
        <taxon>Magnoliopsida</taxon>
        <taxon>eudicotyledons</taxon>
        <taxon>Gunneridae</taxon>
        <taxon>Pentapetalae</taxon>
        <taxon>asterids</taxon>
        <taxon>Cornales</taxon>
        <taxon>Nyssaceae</taxon>
        <taxon>Nyssa</taxon>
    </lineage>
</organism>
<dbReference type="Pfam" id="PF05553">
    <property type="entry name" value="DUF761"/>
    <property type="match status" value="1"/>
</dbReference>
<dbReference type="EMBL" id="CM018034">
    <property type="protein sequence ID" value="KAA8543046.1"/>
    <property type="molecule type" value="Genomic_DNA"/>
</dbReference>
<evidence type="ECO:0000313" key="1">
    <source>
        <dbReference type="EMBL" id="KAA8543046.1"/>
    </source>
</evidence>
<accession>A0A5J5BK35</accession>
<dbReference type="OrthoDB" id="1929803at2759"/>
<protein>
    <recommendedName>
        <fullName evidence="3">DUF761 domain-containing protein</fullName>
    </recommendedName>
</protein>
<dbReference type="Proteomes" id="UP000325577">
    <property type="component" value="Linkage Group LG11"/>
</dbReference>
<dbReference type="AlphaFoldDB" id="A0A5J5BK35"/>
<name>A0A5J5BK35_9ASTE</name>
<reference evidence="1 2" key="1">
    <citation type="submission" date="2019-09" db="EMBL/GenBank/DDBJ databases">
        <title>A chromosome-level genome assembly of the Chinese tupelo Nyssa sinensis.</title>
        <authorList>
            <person name="Yang X."/>
            <person name="Kang M."/>
            <person name="Yang Y."/>
            <person name="Xiong H."/>
            <person name="Wang M."/>
            <person name="Zhang Z."/>
            <person name="Wang Z."/>
            <person name="Wu H."/>
            <person name="Ma T."/>
            <person name="Liu J."/>
            <person name="Xi Z."/>
        </authorList>
    </citation>
    <scope>NUCLEOTIDE SEQUENCE [LARGE SCALE GENOMIC DNA]</scope>
    <source>
        <strain evidence="1">J267</strain>
        <tissue evidence="1">Leaf</tissue>
    </source>
</reference>
<keyword evidence="2" id="KW-1185">Reference proteome</keyword>
<gene>
    <name evidence="1" type="ORF">F0562_021459</name>
</gene>
<dbReference type="PANTHER" id="PTHR33265:SF5">
    <property type="entry name" value="COTTON FIBER PROTEIN"/>
    <property type="match status" value="1"/>
</dbReference>
<sequence length="201" mass="23809">MAKKKSNAAQRAWNILRLALLWARKGGVFKRRLMMDLRLLPRCLKSLRQSNDQRSAIHYGERELSFDDTPIIHIKMHRPSSMRFRLPHIPCINPQADFDYDFEFNDENDDDTTYYNDEGRTSFLQNGDEEDNGCEVCEEMVPCEDEGIDIKAEEFIAKFYEQMKLQRQISYLQYNEMLNRAGQEIMILNLEVENFKRTPLL</sequence>
<proteinExistence type="predicted"/>
<dbReference type="InterPro" id="IPR008480">
    <property type="entry name" value="DUF761_pln"/>
</dbReference>